<reference evidence="1 2" key="1">
    <citation type="submission" date="2023-05" db="EMBL/GenBank/DDBJ databases">
        <title>Sequencing and Assembly of Streptomyces sp. NP73.</title>
        <authorList>
            <person name="Konwar A.N."/>
            <person name="Saikia K."/>
            <person name="Thakur D."/>
        </authorList>
    </citation>
    <scope>NUCLEOTIDE SEQUENCE [LARGE SCALE GENOMIC DNA]</scope>
    <source>
        <strain evidence="1 2">NP73</strain>
    </source>
</reference>
<dbReference type="RefSeq" id="WP_285346170.1">
    <property type="nucleotide sequence ID" value="NZ_JASITI010000066.1"/>
</dbReference>
<dbReference type="PANTHER" id="PTHR46637:SF1">
    <property type="entry name" value="BLL5188 PROTEIN"/>
    <property type="match status" value="1"/>
</dbReference>
<accession>A0ABT7H3T3</accession>
<dbReference type="Proteomes" id="UP001223390">
    <property type="component" value="Unassembled WGS sequence"/>
</dbReference>
<comment type="caution">
    <text evidence="1">The sequence shown here is derived from an EMBL/GenBank/DDBJ whole genome shotgun (WGS) entry which is preliminary data.</text>
</comment>
<evidence type="ECO:0008006" key="3">
    <source>
        <dbReference type="Google" id="ProtNLM"/>
    </source>
</evidence>
<sequence>MDLPEQFGSWKGVQNRLRVWAADGTWAKVFTALLAQADAEGDLDWVVAVDSTIARAHRHAAGPPLSFSRLARLVMLPHRASHISLLRVPRRIGRPRVTLDVVLADKAYSSRAIRRRPRRRGIRAVIPQPAD</sequence>
<protein>
    <recommendedName>
        <fullName evidence="3">Transposase</fullName>
    </recommendedName>
</protein>
<dbReference type="EMBL" id="JASITI010000066">
    <property type="protein sequence ID" value="MDK9500561.1"/>
    <property type="molecule type" value="Genomic_DNA"/>
</dbReference>
<name>A0ABT7H3T3_9ACTN</name>
<evidence type="ECO:0000313" key="2">
    <source>
        <dbReference type="Proteomes" id="UP001223390"/>
    </source>
</evidence>
<organism evidence="1 2">
    <name type="scientific">Streptomyces katrae</name>
    <dbReference type="NCBI Taxonomy" id="68223"/>
    <lineage>
        <taxon>Bacteria</taxon>
        <taxon>Bacillati</taxon>
        <taxon>Actinomycetota</taxon>
        <taxon>Actinomycetes</taxon>
        <taxon>Kitasatosporales</taxon>
        <taxon>Streptomycetaceae</taxon>
        <taxon>Streptomyces</taxon>
    </lineage>
</organism>
<gene>
    <name evidence="1" type="ORF">QEZ40_006386</name>
</gene>
<dbReference type="InterPro" id="IPR052909">
    <property type="entry name" value="Transposase_6_like"/>
</dbReference>
<evidence type="ECO:0000313" key="1">
    <source>
        <dbReference type="EMBL" id="MDK9500561.1"/>
    </source>
</evidence>
<keyword evidence="2" id="KW-1185">Reference proteome</keyword>
<proteinExistence type="predicted"/>
<dbReference type="PANTHER" id="PTHR46637">
    <property type="entry name" value="TIS1421-TRANSPOSASE PROTEIN A"/>
    <property type="match status" value="1"/>
</dbReference>